<dbReference type="InterPro" id="IPR029055">
    <property type="entry name" value="Ntn_hydrolases_N"/>
</dbReference>
<keyword evidence="2" id="KW-0061">Asparagine biosynthesis</keyword>
<dbReference type="OrthoDB" id="10252281at2759"/>
<evidence type="ECO:0000256" key="4">
    <source>
        <dbReference type="SAM" id="MobiDB-lite"/>
    </source>
</evidence>
<feature type="compositionally biased region" description="Basic and acidic residues" evidence="4">
    <location>
        <begin position="340"/>
        <end position="350"/>
    </location>
</feature>
<feature type="compositionally biased region" description="Polar residues" evidence="4">
    <location>
        <begin position="351"/>
        <end position="360"/>
    </location>
</feature>
<feature type="domain" description="Glutamine amidotransferase type-2" evidence="5">
    <location>
        <begin position="2"/>
        <end position="218"/>
    </location>
</feature>
<evidence type="ECO:0000259" key="5">
    <source>
        <dbReference type="PROSITE" id="PS51278"/>
    </source>
</evidence>
<dbReference type="GO" id="GO:0004066">
    <property type="term" value="F:asparagine synthase (glutamine-hydrolyzing) activity"/>
    <property type="evidence" value="ECO:0007669"/>
    <property type="project" value="InterPro"/>
</dbReference>
<dbReference type="CDD" id="cd01991">
    <property type="entry name" value="Asn_synthase_B_C"/>
    <property type="match status" value="1"/>
</dbReference>
<gene>
    <name evidence="6" type="ORF">PAC_10855</name>
</gene>
<name>A0A1L7X7G1_9HELO</name>
<dbReference type="PANTHER" id="PTHR45937:SF1">
    <property type="entry name" value="ASPARAGINE SYNTHETASE DOMAIN-CONTAINING PROTEIN 1"/>
    <property type="match status" value="1"/>
</dbReference>
<dbReference type="Proteomes" id="UP000184330">
    <property type="component" value="Unassembled WGS sequence"/>
</dbReference>
<dbReference type="InterPro" id="IPR014729">
    <property type="entry name" value="Rossmann-like_a/b/a_fold"/>
</dbReference>
<reference evidence="6 7" key="1">
    <citation type="submission" date="2016-03" db="EMBL/GenBank/DDBJ databases">
        <authorList>
            <person name="Ploux O."/>
        </authorList>
    </citation>
    <scope>NUCLEOTIDE SEQUENCE [LARGE SCALE GENOMIC DNA]</scope>
    <source>
        <strain evidence="6 7">UAMH 11012</strain>
    </source>
</reference>
<evidence type="ECO:0000313" key="6">
    <source>
        <dbReference type="EMBL" id="CZR60959.1"/>
    </source>
</evidence>
<sequence length="599" mass="66845">MCGVYASVSTRSFHAPSDALKQLLCNRGPDHVGEAQARIEVANGSPCWVSLMSTVLALRGGHVTAQPFLDFFNNSALCWNGEAWKIGLEPVSGNDGQAIFDMLIKASSDYTATPDSTAAILRVLQSISGPFAFVYLDKYHNQLYFGRDRLGRRSLLHKTDGHANLQFSSIADTVTGPWVEVEADAVYRMSFNEPTAPKHVNDSNHELPQTPFAAIHKHIWATEDTGTSDVSIGIFNKAVPVEDFVLNEQSESVRALRRHLSESLKLRVLNIPLPPEHQSENHVRVAVLFSGGLDCTVLARMTHDILPLDQQIDLINVAFENPRVVKAAKKAALSENSMPTERRPPEHEQIQRSPSKSSLPSPYESCPDRETGRKAFRELQHVCPDRTWRFVAVNIPYVETTEHRDRVIQLIHPHNTEMDLSIAYALYFAARGIGMASTSSNLDLEPEPYRTPARVLLSGLGADELFGGYTRHATAFNRTGFPGLVDELKLDVDRLGKRNLGRDDRVISHWAREARFPFLDEALVKWAVECPVWQKCGFQTHDQSSRQESILEPGKKILRLLAYELGMYSVATEKKRAIQFGARTAKMEVGRTKGTTLIS</sequence>
<dbReference type="Pfam" id="PF00733">
    <property type="entry name" value="Asn_synthase"/>
    <property type="match status" value="2"/>
</dbReference>
<dbReference type="InterPro" id="IPR051857">
    <property type="entry name" value="Asn_synthetase_domain"/>
</dbReference>
<proteinExistence type="predicted"/>
<dbReference type="PANTHER" id="PTHR45937">
    <property type="entry name" value="ASPARAGINE SYNTHETASE DOMAIN-CONTAINING PROTEIN 1"/>
    <property type="match status" value="1"/>
</dbReference>
<protein>
    <submittedName>
        <fullName evidence="6">Related to asparagine synthases</fullName>
    </submittedName>
</protein>
<dbReference type="SUPFAM" id="SSF52402">
    <property type="entry name" value="Adenine nucleotide alpha hydrolases-like"/>
    <property type="match status" value="1"/>
</dbReference>
<keyword evidence="3" id="KW-0315">Glutamine amidotransferase</keyword>
<dbReference type="GO" id="GO:0006529">
    <property type="term" value="P:asparagine biosynthetic process"/>
    <property type="evidence" value="ECO:0007669"/>
    <property type="project" value="UniProtKB-KW"/>
</dbReference>
<evidence type="ECO:0000256" key="2">
    <source>
        <dbReference type="ARBA" id="ARBA00022888"/>
    </source>
</evidence>
<dbReference type="EMBL" id="FJOG01000017">
    <property type="protein sequence ID" value="CZR60959.1"/>
    <property type="molecule type" value="Genomic_DNA"/>
</dbReference>
<dbReference type="PROSITE" id="PS51278">
    <property type="entry name" value="GATASE_TYPE_2"/>
    <property type="match status" value="1"/>
</dbReference>
<dbReference type="Pfam" id="PF13537">
    <property type="entry name" value="GATase_7"/>
    <property type="match status" value="1"/>
</dbReference>
<evidence type="ECO:0000256" key="1">
    <source>
        <dbReference type="ARBA" id="ARBA00022605"/>
    </source>
</evidence>
<keyword evidence="7" id="KW-1185">Reference proteome</keyword>
<keyword evidence="1" id="KW-0028">Amino-acid biosynthesis</keyword>
<evidence type="ECO:0000256" key="3">
    <source>
        <dbReference type="ARBA" id="ARBA00022962"/>
    </source>
</evidence>
<dbReference type="CDD" id="cd03766">
    <property type="entry name" value="Gn_AT_II_novel"/>
    <property type="match status" value="1"/>
</dbReference>
<evidence type="ECO:0000313" key="7">
    <source>
        <dbReference type="Proteomes" id="UP000184330"/>
    </source>
</evidence>
<dbReference type="STRING" id="576137.A0A1L7X7G1"/>
<dbReference type="AlphaFoldDB" id="A0A1L7X7G1"/>
<dbReference type="InterPro" id="IPR017932">
    <property type="entry name" value="GATase_2_dom"/>
</dbReference>
<organism evidence="6 7">
    <name type="scientific">Phialocephala subalpina</name>
    <dbReference type="NCBI Taxonomy" id="576137"/>
    <lineage>
        <taxon>Eukaryota</taxon>
        <taxon>Fungi</taxon>
        <taxon>Dikarya</taxon>
        <taxon>Ascomycota</taxon>
        <taxon>Pezizomycotina</taxon>
        <taxon>Leotiomycetes</taxon>
        <taxon>Helotiales</taxon>
        <taxon>Mollisiaceae</taxon>
        <taxon>Phialocephala</taxon>
        <taxon>Phialocephala fortinii species complex</taxon>
    </lineage>
</organism>
<dbReference type="SUPFAM" id="SSF56235">
    <property type="entry name" value="N-terminal nucleophile aminohydrolases (Ntn hydrolases)"/>
    <property type="match status" value="1"/>
</dbReference>
<dbReference type="Gene3D" id="3.40.50.620">
    <property type="entry name" value="HUPs"/>
    <property type="match status" value="1"/>
</dbReference>
<accession>A0A1L7X7G1</accession>
<feature type="region of interest" description="Disordered" evidence="4">
    <location>
        <begin position="330"/>
        <end position="369"/>
    </location>
</feature>
<dbReference type="InterPro" id="IPR001962">
    <property type="entry name" value="Asn_synthase"/>
</dbReference>
<dbReference type="Gene3D" id="3.60.20.10">
    <property type="entry name" value="Glutamine Phosphoribosylpyrophosphate, subunit 1, domain 1"/>
    <property type="match status" value="1"/>
</dbReference>